<keyword evidence="3" id="KW-1185">Reference proteome</keyword>
<evidence type="ECO:0008006" key="4">
    <source>
        <dbReference type="Google" id="ProtNLM"/>
    </source>
</evidence>
<dbReference type="OrthoDB" id="5188238at2"/>
<proteinExistence type="predicted"/>
<dbReference type="Proteomes" id="UP000070620">
    <property type="component" value="Unassembled WGS sequence"/>
</dbReference>
<evidence type="ECO:0000313" key="2">
    <source>
        <dbReference type="EMBL" id="KXK58774.1"/>
    </source>
</evidence>
<feature type="signal peptide" evidence="1">
    <location>
        <begin position="1"/>
        <end position="21"/>
    </location>
</feature>
<dbReference type="EMBL" id="LRQV01000157">
    <property type="protein sequence ID" value="KXK58774.1"/>
    <property type="molecule type" value="Genomic_DNA"/>
</dbReference>
<dbReference type="AlphaFoldDB" id="A0A136PK61"/>
<dbReference type="PROSITE" id="PS51257">
    <property type="entry name" value="PROKAR_LIPOPROTEIN"/>
    <property type="match status" value="1"/>
</dbReference>
<comment type="caution">
    <text evidence="2">The sequence shown here is derived from an EMBL/GenBank/DDBJ whole genome shotgun (WGS) entry which is preliminary data.</text>
</comment>
<feature type="chain" id="PRO_5007478101" description="DUF3558 domain-containing protein" evidence="1">
    <location>
        <begin position="22"/>
        <end position="182"/>
    </location>
</feature>
<evidence type="ECO:0000313" key="3">
    <source>
        <dbReference type="Proteomes" id="UP000070620"/>
    </source>
</evidence>
<sequence length="182" mass="18680">MRGRIWCAAAVVLLASGCAKETEPVALPAMAPVPNGAVAASAGGACGMLDFAVIEEHAGVRFDVAAASERGDSHTCVLRVGRESLPELTLSVSTTSLDKAAFTADMVPDKAEKVAGLGQEAYRRTVAASGKNGPAAEVGWLADEGRLAVLHYTLPPDTERAAAEELTGKLADLAKTVQVAPL</sequence>
<organism evidence="2 3">
    <name type="scientific">Micromonospora rosaria</name>
    <dbReference type="NCBI Taxonomy" id="47874"/>
    <lineage>
        <taxon>Bacteria</taxon>
        <taxon>Bacillati</taxon>
        <taxon>Actinomycetota</taxon>
        <taxon>Actinomycetes</taxon>
        <taxon>Micromonosporales</taxon>
        <taxon>Micromonosporaceae</taxon>
        <taxon>Micromonospora</taxon>
    </lineage>
</organism>
<protein>
    <recommendedName>
        <fullName evidence="4">DUF3558 domain-containing protein</fullName>
    </recommendedName>
</protein>
<name>A0A136PK61_9ACTN</name>
<reference evidence="2 3" key="1">
    <citation type="submission" date="2016-01" db="EMBL/GenBank/DDBJ databases">
        <title>Whole genome sequence and analysis of Micromonospora rosaria DSM 803, which can produce antibacterial substance rosamicin.</title>
        <authorList>
            <person name="Yang H."/>
            <person name="He X."/>
            <person name="Zhu D."/>
        </authorList>
    </citation>
    <scope>NUCLEOTIDE SEQUENCE [LARGE SCALE GENOMIC DNA]</scope>
    <source>
        <strain evidence="2 3">DSM 803</strain>
    </source>
</reference>
<evidence type="ECO:0000256" key="1">
    <source>
        <dbReference type="SAM" id="SignalP"/>
    </source>
</evidence>
<accession>A0A136PK61</accession>
<gene>
    <name evidence="2" type="ORF">AWW66_27910</name>
</gene>
<keyword evidence="1" id="KW-0732">Signal</keyword>